<reference evidence="2 3" key="1">
    <citation type="submission" date="2022-01" db="EMBL/GenBank/DDBJ databases">
        <title>Alkalihalobacillus sp. EGI L200015, a novel bacterium isolated from a salt lake sediment.</title>
        <authorList>
            <person name="Gao L."/>
            <person name="Fang B.-Z."/>
            <person name="Li W.-J."/>
        </authorList>
    </citation>
    <scope>NUCLEOTIDE SEQUENCE [LARGE SCALE GENOMIC DNA]</scope>
    <source>
        <strain evidence="2 3">KCTC 12718</strain>
    </source>
</reference>
<feature type="signal peptide" evidence="1">
    <location>
        <begin position="1"/>
        <end position="27"/>
    </location>
</feature>
<gene>
    <name evidence="2" type="ORF">L2716_01230</name>
</gene>
<evidence type="ECO:0000313" key="3">
    <source>
        <dbReference type="Proteomes" id="UP001649381"/>
    </source>
</evidence>
<accession>A0ABS9GX75</accession>
<keyword evidence="3" id="KW-1185">Reference proteome</keyword>
<organism evidence="2 3">
    <name type="scientific">Pseudalkalibacillus berkeleyi</name>
    <dbReference type="NCBI Taxonomy" id="1069813"/>
    <lineage>
        <taxon>Bacteria</taxon>
        <taxon>Bacillati</taxon>
        <taxon>Bacillota</taxon>
        <taxon>Bacilli</taxon>
        <taxon>Bacillales</taxon>
        <taxon>Fictibacillaceae</taxon>
        <taxon>Pseudalkalibacillus</taxon>
    </lineage>
</organism>
<dbReference type="EMBL" id="JAKIJS010000001">
    <property type="protein sequence ID" value="MCF6136331.1"/>
    <property type="molecule type" value="Genomic_DNA"/>
</dbReference>
<sequence length="294" mass="33720">MIKKKAIWIGTLGLATMGMMLPQFVGASTSDETPTMAIEQKEEGKMGHHFKKHLMKDEFQALQDEGYSKKEILKASHIANATDTKIDDVLAHYKSSESWKETAEQFGLDPERHAKRTIGKALHKNIDKEKFEALTDEGYSKEEIMKAMHIAKAADKSVEEVLTDYKETNSWETTMENLGVNKEDLMKHKGHKGKWAKADQYLEKHKEKVITYLNNYSGEDVSKYLENDMHLHHLVGAAVVAELSGEGTSIADVIEFKKGDHTREEFKEKFNFEKEEFHTEMEKVWTEMKASFEE</sequence>
<evidence type="ECO:0000256" key="1">
    <source>
        <dbReference type="SAM" id="SignalP"/>
    </source>
</evidence>
<name>A0ABS9GX75_9BACL</name>
<proteinExistence type="predicted"/>
<dbReference type="Proteomes" id="UP001649381">
    <property type="component" value="Unassembled WGS sequence"/>
</dbReference>
<keyword evidence="1" id="KW-0732">Signal</keyword>
<evidence type="ECO:0000313" key="2">
    <source>
        <dbReference type="EMBL" id="MCF6136331.1"/>
    </source>
</evidence>
<protein>
    <submittedName>
        <fullName evidence="2">Uncharacterized protein</fullName>
    </submittedName>
</protein>
<comment type="caution">
    <text evidence="2">The sequence shown here is derived from an EMBL/GenBank/DDBJ whole genome shotgun (WGS) entry which is preliminary data.</text>
</comment>
<dbReference type="RefSeq" id="WP_236330839.1">
    <property type="nucleotide sequence ID" value="NZ_JAKIJS010000001.1"/>
</dbReference>
<feature type="chain" id="PRO_5045169137" evidence="1">
    <location>
        <begin position="28"/>
        <end position="294"/>
    </location>
</feature>